<dbReference type="AlphaFoldDB" id="A0A1I1NTV8"/>
<keyword evidence="4 7" id="KW-0812">Transmembrane</keyword>
<feature type="transmembrane region" description="Helical" evidence="7">
    <location>
        <begin position="140"/>
        <end position="167"/>
    </location>
</feature>
<feature type="transmembrane region" description="Helical" evidence="7">
    <location>
        <begin position="93"/>
        <end position="120"/>
    </location>
</feature>
<dbReference type="PANTHER" id="PTHR34184">
    <property type="entry name" value="UPF0718 PROTEIN YCGR"/>
    <property type="match status" value="1"/>
</dbReference>
<feature type="transmembrane region" description="Helical" evidence="7">
    <location>
        <begin position="50"/>
        <end position="72"/>
    </location>
</feature>
<keyword evidence="3" id="KW-1003">Cell membrane</keyword>
<evidence type="ECO:0000313" key="9">
    <source>
        <dbReference type="Proteomes" id="UP000231644"/>
    </source>
</evidence>
<gene>
    <name evidence="8" type="ORF">SAMN05421762_2980</name>
</gene>
<dbReference type="STRING" id="517719.SAMN05421762_2980"/>
<dbReference type="Pfam" id="PF03773">
    <property type="entry name" value="ArsP_1"/>
    <property type="match status" value="1"/>
</dbReference>
<keyword evidence="6 7" id="KW-0472">Membrane</keyword>
<sequence>MAELHSHDTPGGSPLGQLWRRIDKAWAASALILVVLALTDLPQLGPTLGFAARALANTAPIIAVAVLAIGYLKASGAETTIARAFEGNEVRMIVMAALLGGLSPFCSCEVIPFIAALLAVGTPLSAVMAFWLASPLMDPAMFVVTSGALGLPFALGKTLAAVGVGLLGGFVAMLAKGSPVFADPLREKPQVGGCCGVKQPFSGRPVWRFWSDPARRTTFRDAVLENAVFLLKWLVLAYLIESLMLTYVPADWIAGVLGGDGLMPIVLGALVGAPAYLNGYAAVQLVDGLLQQGMAPGAAMSFVVAGGVTCIPAAVAVWALVKPRVFAAYVGLAMIGALLAGLAWSLAAPLIA</sequence>
<accession>A0A1I1NTV8</accession>
<evidence type="ECO:0000256" key="4">
    <source>
        <dbReference type="ARBA" id="ARBA00022692"/>
    </source>
</evidence>
<organism evidence="8 9">
    <name type="scientific">Pseudooceanicola nitratireducens</name>
    <dbReference type="NCBI Taxonomy" id="517719"/>
    <lineage>
        <taxon>Bacteria</taxon>
        <taxon>Pseudomonadati</taxon>
        <taxon>Pseudomonadota</taxon>
        <taxon>Alphaproteobacteria</taxon>
        <taxon>Rhodobacterales</taxon>
        <taxon>Paracoccaceae</taxon>
        <taxon>Pseudooceanicola</taxon>
    </lineage>
</organism>
<dbReference type="InterPro" id="IPR005524">
    <property type="entry name" value="DUF318"/>
</dbReference>
<feature type="transmembrane region" description="Helical" evidence="7">
    <location>
        <begin position="252"/>
        <end position="277"/>
    </location>
</feature>
<dbReference type="Proteomes" id="UP000231644">
    <property type="component" value="Unassembled WGS sequence"/>
</dbReference>
<reference evidence="8 9" key="1">
    <citation type="submission" date="2016-10" db="EMBL/GenBank/DDBJ databases">
        <authorList>
            <person name="de Groot N.N."/>
        </authorList>
    </citation>
    <scope>NUCLEOTIDE SEQUENCE [LARGE SCALE GENOMIC DNA]</scope>
    <source>
        <strain evidence="8 9">DSM 29619</strain>
    </source>
</reference>
<name>A0A1I1NTV8_9RHOB</name>
<evidence type="ECO:0000256" key="6">
    <source>
        <dbReference type="ARBA" id="ARBA00023136"/>
    </source>
</evidence>
<keyword evidence="9" id="KW-1185">Reference proteome</keyword>
<dbReference type="OrthoDB" id="9777774at2"/>
<dbReference type="InterPro" id="IPR052923">
    <property type="entry name" value="UPF0718"/>
</dbReference>
<evidence type="ECO:0000256" key="5">
    <source>
        <dbReference type="ARBA" id="ARBA00022989"/>
    </source>
</evidence>
<feature type="transmembrane region" description="Helical" evidence="7">
    <location>
        <begin position="298"/>
        <end position="320"/>
    </location>
</feature>
<evidence type="ECO:0000313" key="8">
    <source>
        <dbReference type="EMBL" id="SFC97170.1"/>
    </source>
</evidence>
<protein>
    <recommendedName>
        <fullName evidence="10">Permease</fullName>
    </recommendedName>
</protein>
<evidence type="ECO:0008006" key="10">
    <source>
        <dbReference type="Google" id="ProtNLM"/>
    </source>
</evidence>
<evidence type="ECO:0000256" key="1">
    <source>
        <dbReference type="ARBA" id="ARBA00004651"/>
    </source>
</evidence>
<evidence type="ECO:0000256" key="3">
    <source>
        <dbReference type="ARBA" id="ARBA00022475"/>
    </source>
</evidence>
<comment type="similarity">
    <text evidence="2">Belongs to the UPF0718 family.</text>
</comment>
<dbReference type="EMBL" id="FOLX01000001">
    <property type="protein sequence ID" value="SFC97170.1"/>
    <property type="molecule type" value="Genomic_DNA"/>
</dbReference>
<feature type="transmembrane region" description="Helical" evidence="7">
    <location>
        <begin position="326"/>
        <end position="351"/>
    </location>
</feature>
<comment type="subcellular location">
    <subcellularLocation>
        <location evidence="1">Cell membrane</location>
        <topology evidence="1">Multi-pass membrane protein</topology>
    </subcellularLocation>
</comment>
<dbReference type="GO" id="GO:0005886">
    <property type="term" value="C:plasma membrane"/>
    <property type="evidence" value="ECO:0007669"/>
    <property type="project" value="UniProtKB-SubCell"/>
</dbReference>
<dbReference type="RefSeq" id="WP_093446386.1">
    <property type="nucleotide sequence ID" value="NZ_FNZG01000001.1"/>
</dbReference>
<feature type="transmembrane region" description="Helical" evidence="7">
    <location>
        <begin position="223"/>
        <end position="240"/>
    </location>
</feature>
<evidence type="ECO:0000256" key="2">
    <source>
        <dbReference type="ARBA" id="ARBA00006386"/>
    </source>
</evidence>
<keyword evidence="5 7" id="KW-1133">Transmembrane helix</keyword>
<proteinExistence type="inferred from homology"/>
<evidence type="ECO:0000256" key="7">
    <source>
        <dbReference type="SAM" id="Phobius"/>
    </source>
</evidence>
<dbReference type="PANTHER" id="PTHR34184:SF4">
    <property type="entry name" value="UPF0718 PROTEIN YCGR"/>
    <property type="match status" value="1"/>
</dbReference>